<dbReference type="Gene3D" id="3.30.300.20">
    <property type="match status" value="1"/>
</dbReference>
<evidence type="ECO:0000313" key="1">
    <source>
        <dbReference type="EMBL" id="VVJ18595.1"/>
    </source>
</evidence>
<dbReference type="InterPro" id="IPR036102">
    <property type="entry name" value="OsmC/Ohrsf"/>
</dbReference>
<dbReference type="Proteomes" id="UP000399805">
    <property type="component" value="Unassembled WGS sequence"/>
</dbReference>
<dbReference type="SUPFAM" id="SSF82784">
    <property type="entry name" value="OsmC-like"/>
    <property type="match status" value="1"/>
</dbReference>
<gene>
    <name evidence="1" type="ORF">AA23TX_03616</name>
</gene>
<dbReference type="EMBL" id="CABVGP010000001">
    <property type="protein sequence ID" value="VVJ18595.1"/>
    <property type="molecule type" value="Genomic_DNA"/>
</dbReference>
<reference evidence="1 2" key="1">
    <citation type="submission" date="2019-09" db="EMBL/GenBank/DDBJ databases">
        <authorList>
            <person name="Leyn A S."/>
        </authorList>
    </citation>
    <scope>NUCLEOTIDE SEQUENCE [LARGE SCALE GENOMIC DNA]</scope>
    <source>
        <strain evidence="1">AA231_1</strain>
    </source>
</reference>
<keyword evidence="2" id="KW-1185">Reference proteome</keyword>
<name>A0A6I8LSI4_9PSEU</name>
<dbReference type="InterPro" id="IPR015946">
    <property type="entry name" value="KH_dom-like_a/b"/>
</dbReference>
<organism evidence="1 2">
    <name type="scientific">Amycolatopsis camponoti</name>
    <dbReference type="NCBI Taxonomy" id="2606593"/>
    <lineage>
        <taxon>Bacteria</taxon>
        <taxon>Bacillati</taxon>
        <taxon>Actinomycetota</taxon>
        <taxon>Actinomycetes</taxon>
        <taxon>Pseudonocardiales</taxon>
        <taxon>Pseudonocardiaceae</taxon>
        <taxon>Amycolatopsis</taxon>
    </lineage>
</organism>
<protein>
    <submittedName>
        <fullName evidence="1">OsmC family protein</fullName>
    </submittedName>
</protein>
<proteinExistence type="predicted"/>
<dbReference type="InterPro" id="IPR003718">
    <property type="entry name" value="OsmC/Ohr_fam"/>
</dbReference>
<dbReference type="Pfam" id="PF02566">
    <property type="entry name" value="OsmC"/>
    <property type="match status" value="1"/>
</dbReference>
<evidence type="ECO:0000313" key="2">
    <source>
        <dbReference type="Proteomes" id="UP000399805"/>
    </source>
</evidence>
<sequence length="139" mass="14701">MRSGQWNIDTGAMAFEVVAGAGSLRSETGVRFPHRWTPGGVSVDTEFTGGHLLNLAAAGCVLNDLYREAEQLGIELAGARVTASGGFDTTTWTSTGITYSVELDSPAPDGELSRLVEIVDEVAEIPRALRAGAPVRRAR</sequence>
<dbReference type="AlphaFoldDB" id="A0A6I8LSI4"/>
<accession>A0A6I8LSI4</accession>